<feature type="non-terminal residue" evidence="2">
    <location>
        <position position="883"/>
    </location>
</feature>
<protein>
    <recommendedName>
        <fullName evidence="1">PKD domain-containing protein</fullName>
    </recommendedName>
</protein>
<dbReference type="Gene3D" id="2.60.40.10">
    <property type="entry name" value="Immunoglobulins"/>
    <property type="match status" value="3"/>
</dbReference>
<feature type="domain" description="PKD" evidence="1">
    <location>
        <begin position="33"/>
        <end position="116"/>
    </location>
</feature>
<feature type="non-terminal residue" evidence="2">
    <location>
        <position position="1"/>
    </location>
</feature>
<evidence type="ECO:0000313" key="2">
    <source>
        <dbReference type="EMBL" id="SVA86717.1"/>
    </source>
</evidence>
<dbReference type="AlphaFoldDB" id="A0A381ZD67"/>
<dbReference type="PROSITE" id="PS50093">
    <property type="entry name" value="PKD"/>
    <property type="match status" value="2"/>
</dbReference>
<gene>
    <name evidence="2" type="ORF">METZ01_LOCUS139571</name>
</gene>
<evidence type="ECO:0000259" key="1">
    <source>
        <dbReference type="PROSITE" id="PS50093"/>
    </source>
</evidence>
<dbReference type="SUPFAM" id="SSF49299">
    <property type="entry name" value="PKD domain"/>
    <property type="match status" value="2"/>
</dbReference>
<dbReference type="Pfam" id="PF18911">
    <property type="entry name" value="PKD_4"/>
    <property type="match status" value="2"/>
</dbReference>
<dbReference type="EMBL" id="UINC01020710">
    <property type="protein sequence ID" value="SVA86717.1"/>
    <property type="molecule type" value="Genomic_DNA"/>
</dbReference>
<dbReference type="CDD" id="cd00146">
    <property type="entry name" value="PKD"/>
    <property type="match status" value="2"/>
</dbReference>
<accession>A0A381ZD67</accession>
<dbReference type="InterPro" id="IPR022409">
    <property type="entry name" value="PKD/Chitinase_dom"/>
</dbReference>
<dbReference type="InterPro" id="IPR000601">
    <property type="entry name" value="PKD_dom"/>
</dbReference>
<name>A0A381ZD67_9ZZZZ</name>
<reference evidence="2" key="1">
    <citation type="submission" date="2018-05" db="EMBL/GenBank/DDBJ databases">
        <authorList>
            <person name="Lanie J.A."/>
            <person name="Ng W.-L."/>
            <person name="Kazmierczak K.M."/>
            <person name="Andrzejewski T.M."/>
            <person name="Davidsen T.M."/>
            <person name="Wayne K.J."/>
            <person name="Tettelin H."/>
            <person name="Glass J.I."/>
            <person name="Rusch D."/>
            <person name="Podicherti R."/>
            <person name="Tsui H.-C.T."/>
            <person name="Winkler M.E."/>
        </authorList>
    </citation>
    <scope>NUCLEOTIDE SEQUENCE</scope>
</reference>
<dbReference type="InterPro" id="IPR035986">
    <property type="entry name" value="PKD_dom_sf"/>
</dbReference>
<dbReference type="SMART" id="SM00089">
    <property type="entry name" value="PKD"/>
    <property type="match status" value="2"/>
</dbReference>
<sequence>GIYSVSLTVTGPGGEDTAIETDLITVTSPSLPPIVSFVGEPTAGLVPLTVSFTSTILNSIDSVLWSFGDGGSSSDLDPTHTYETVGTYTVSLTGHNQYGTDIATLGSYISVLTPEAVMADFSAAPLLGVAPLTVSFTNGSIGTLDSVRWNFSDGGTSTQLSPFHTFEGPGVYDVTMMVHGPVNSDTSSQEDFIDVYDERPIITSIEDIPNDQGGQVLLRWDPSGWDGPVGTTVTQYALWEDYSGEWISVNTAMANQSDSYAFLASTFGDSTSDGVHWSSFKVIAHTADPGVFYESPVDSGYSVDNVPPQTPGTVLANLGGTGVELEWGEVDENNFMYYNLYRNGEIIAQLVDYVYTDLYTGGQVPHYYRVTAVDDVGNESDPTPETMVNTTDLSWFINIRGIMMGGESDLFNFIGAADEATAGFDESFDIFEPPASPGSFLSVYFPHPDWELELGDLFAQDIRQNIDLSDTMHVWDVDLTANVSDSAVFLFDMVDVPNVPIMIEHLQSGERAYISDSTWFGFNMMQDSVYSFRISIGDTTSPTLALDDNTNGPQILLSDSTHIFSWILDDGNGLDSVYTYFSRDSGETFEMISGWDGHVDTLAWVVPDTTVSYGYVFYVEARDYAGNWVYDMSDHVFAIAGDSLSTFVGSGWNLWGTPMVPYNGQMDENVGDDIDGYWYTYGFTDNGYTFDSTLALGHGYWLGIMENADIDVLGTPLDHPHTAPLTIGWNMVSNPLVLDIVVDSLVYTKDSESKVYADAVTDGWVNTIYGHDSLGYSMSDVLKPWEGYWMSVLDTGITVTYPIHQSVSDGEDRQGRDESSWMISFEATIEGAVDRTAIIGVAADATDGFDAMYDIAKAPNPPGGDFVAMATHHPDWESVLGDR</sequence>
<feature type="domain" description="PKD" evidence="1">
    <location>
        <begin position="117"/>
        <end position="189"/>
    </location>
</feature>
<dbReference type="InterPro" id="IPR013783">
    <property type="entry name" value="Ig-like_fold"/>
</dbReference>
<proteinExistence type="predicted"/>
<organism evidence="2">
    <name type="scientific">marine metagenome</name>
    <dbReference type="NCBI Taxonomy" id="408172"/>
    <lineage>
        <taxon>unclassified sequences</taxon>
        <taxon>metagenomes</taxon>
        <taxon>ecological metagenomes</taxon>
    </lineage>
</organism>